<accession>A0A9P9AR90</accession>
<feature type="chain" id="PRO_5040161790" evidence="2">
    <location>
        <begin position="23"/>
        <end position="159"/>
    </location>
</feature>
<gene>
    <name evidence="3" type="ORF">B0T10DRAFT_313541</name>
</gene>
<feature type="compositionally biased region" description="Polar residues" evidence="1">
    <location>
        <begin position="83"/>
        <end position="123"/>
    </location>
</feature>
<evidence type="ECO:0000313" key="3">
    <source>
        <dbReference type="EMBL" id="KAH6891522.1"/>
    </source>
</evidence>
<dbReference type="Proteomes" id="UP000777438">
    <property type="component" value="Unassembled WGS sequence"/>
</dbReference>
<sequence>MASGNIGIYLCCLLFLQDEASLWRPSFITHVNQENMSATCQVELASEGEDGHTTFTSLVVTETDLATQMIPAILTEGIDELDSSSTDIHSHTPASATHSTRTQMGASSSRAYGSPTTNPTSTAEAPAATMPTSAAGHQNSLNSMLMGVAILLGAFSVLA</sequence>
<evidence type="ECO:0000256" key="1">
    <source>
        <dbReference type="SAM" id="MobiDB-lite"/>
    </source>
</evidence>
<reference evidence="3 4" key="1">
    <citation type="journal article" date="2021" name="Nat. Commun.">
        <title>Genetic determinants of endophytism in the Arabidopsis root mycobiome.</title>
        <authorList>
            <person name="Mesny F."/>
            <person name="Miyauchi S."/>
            <person name="Thiergart T."/>
            <person name="Pickel B."/>
            <person name="Atanasova L."/>
            <person name="Karlsson M."/>
            <person name="Huettel B."/>
            <person name="Barry K.W."/>
            <person name="Haridas S."/>
            <person name="Chen C."/>
            <person name="Bauer D."/>
            <person name="Andreopoulos W."/>
            <person name="Pangilinan J."/>
            <person name="LaButti K."/>
            <person name="Riley R."/>
            <person name="Lipzen A."/>
            <person name="Clum A."/>
            <person name="Drula E."/>
            <person name="Henrissat B."/>
            <person name="Kohler A."/>
            <person name="Grigoriev I.V."/>
            <person name="Martin F.M."/>
            <person name="Hacquard S."/>
        </authorList>
    </citation>
    <scope>NUCLEOTIDE SEQUENCE [LARGE SCALE GENOMIC DNA]</scope>
    <source>
        <strain evidence="3 4">MPI-CAGE-CH-0241</strain>
    </source>
</reference>
<protein>
    <submittedName>
        <fullName evidence="3">Uncharacterized protein</fullName>
    </submittedName>
</protein>
<feature type="region of interest" description="Disordered" evidence="1">
    <location>
        <begin position="83"/>
        <end position="134"/>
    </location>
</feature>
<comment type="caution">
    <text evidence="3">The sequence shown here is derived from an EMBL/GenBank/DDBJ whole genome shotgun (WGS) entry which is preliminary data.</text>
</comment>
<dbReference type="OrthoDB" id="4991875at2759"/>
<organism evidence="3 4">
    <name type="scientific">Thelonectria olida</name>
    <dbReference type="NCBI Taxonomy" id="1576542"/>
    <lineage>
        <taxon>Eukaryota</taxon>
        <taxon>Fungi</taxon>
        <taxon>Dikarya</taxon>
        <taxon>Ascomycota</taxon>
        <taxon>Pezizomycotina</taxon>
        <taxon>Sordariomycetes</taxon>
        <taxon>Hypocreomycetidae</taxon>
        <taxon>Hypocreales</taxon>
        <taxon>Nectriaceae</taxon>
        <taxon>Thelonectria</taxon>
    </lineage>
</organism>
<proteinExistence type="predicted"/>
<evidence type="ECO:0000256" key="2">
    <source>
        <dbReference type="SAM" id="SignalP"/>
    </source>
</evidence>
<keyword evidence="2" id="KW-0732">Signal</keyword>
<evidence type="ECO:0000313" key="4">
    <source>
        <dbReference type="Proteomes" id="UP000777438"/>
    </source>
</evidence>
<dbReference type="AlphaFoldDB" id="A0A9P9AR90"/>
<name>A0A9P9AR90_9HYPO</name>
<feature type="signal peptide" evidence="2">
    <location>
        <begin position="1"/>
        <end position="22"/>
    </location>
</feature>
<dbReference type="EMBL" id="JAGPYM010000008">
    <property type="protein sequence ID" value="KAH6891522.1"/>
    <property type="molecule type" value="Genomic_DNA"/>
</dbReference>
<keyword evidence="4" id="KW-1185">Reference proteome</keyword>